<feature type="compositionally biased region" description="Low complexity" evidence="1">
    <location>
        <begin position="91"/>
        <end position="106"/>
    </location>
</feature>
<keyword evidence="2" id="KW-1133">Transmembrane helix</keyword>
<dbReference type="InterPro" id="IPR001304">
    <property type="entry name" value="C-type_lectin-like"/>
</dbReference>
<evidence type="ECO:0000313" key="5">
    <source>
        <dbReference type="EMBL" id="KHN84361.1"/>
    </source>
</evidence>
<dbReference type="EMBL" id="JPKZ01000989">
    <property type="protein sequence ID" value="KHN84361.1"/>
    <property type="molecule type" value="Genomic_DNA"/>
</dbReference>
<gene>
    <name evidence="5" type="primary">clec-160</name>
    <name evidence="5" type="ORF">Tcan_15038</name>
</gene>
<evidence type="ECO:0000313" key="6">
    <source>
        <dbReference type="Proteomes" id="UP000031036"/>
    </source>
</evidence>
<feature type="compositionally biased region" description="Low complexity" evidence="1">
    <location>
        <begin position="156"/>
        <end position="196"/>
    </location>
</feature>
<name>A0A0B2VLJ0_TOXCA</name>
<evidence type="ECO:0000256" key="1">
    <source>
        <dbReference type="SAM" id="MobiDB-lite"/>
    </source>
</evidence>
<dbReference type="InterPro" id="IPR016186">
    <property type="entry name" value="C-type_lectin-like/link_sf"/>
</dbReference>
<evidence type="ECO:0000259" key="3">
    <source>
        <dbReference type="PROSITE" id="PS50041"/>
    </source>
</evidence>
<feature type="domain" description="C-type lectin" evidence="3">
    <location>
        <begin position="466"/>
        <end position="594"/>
    </location>
</feature>
<dbReference type="PANTHER" id="PTHR31024:SF13">
    <property type="entry name" value="C-TYPE LECTIN DOMAIN-CONTAINING PROTEIN 160"/>
    <property type="match status" value="1"/>
</dbReference>
<feature type="region of interest" description="Disordered" evidence="1">
    <location>
        <begin position="91"/>
        <end position="196"/>
    </location>
</feature>
<dbReference type="Proteomes" id="UP000031036">
    <property type="component" value="Unassembled WGS sequence"/>
</dbReference>
<proteinExistence type="predicted"/>
<dbReference type="AlphaFoldDB" id="A0A0B2VLJ0"/>
<evidence type="ECO:0000259" key="4">
    <source>
        <dbReference type="PROSITE" id="PS50234"/>
    </source>
</evidence>
<dbReference type="Pfam" id="PF00092">
    <property type="entry name" value="VWA"/>
    <property type="match status" value="1"/>
</dbReference>
<keyword evidence="2" id="KW-0472">Membrane</keyword>
<dbReference type="GO" id="GO:0045087">
    <property type="term" value="P:innate immune response"/>
    <property type="evidence" value="ECO:0007669"/>
    <property type="project" value="TreeGrafter"/>
</dbReference>
<feature type="compositionally biased region" description="Low complexity" evidence="1">
    <location>
        <begin position="115"/>
        <end position="149"/>
    </location>
</feature>
<protein>
    <submittedName>
        <fullName evidence="5">C-type lectin protein</fullName>
    </submittedName>
</protein>
<dbReference type="InterPro" id="IPR016187">
    <property type="entry name" value="CTDL_fold"/>
</dbReference>
<accession>A0A0B2VLJ0</accession>
<dbReference type="PANTHER" id="PTHR31024">
    <property type="entry name" value="C-TYPE LECTIN"/>
    <property type="match status" value="1"/>
</dbReference>
<reference evidence="5 6" key="1">
    <citation type="submission" date="2014-11" db="EMBL/GenBank/DDBJ databases">
        <title>Genetic blueprint of the zoonotic pathogen Toxocara canis.</title>
        <authorList>
            <person name="Zhu X.-Q."/>
            <person name="Korhonen P.K."/>
            <person name="Cai H."/>
            <person name="Young N.D."/>
            <person name="Nejsum P."/>
            <person name="von Samson-Himmelstjerna G."/>
            <person name="Boag P.R."/>
            <person name="Tan P."/>
            <person name="Li Q."/>
            <person name="Min J."/>
            <person name="Yang Y."/>
            <person name="Wang X."/>
            <person name="Fang X."/>
            <person name="Hall R.S."/>
            <person name="Hofmann A."/>
            <person name="Sternberg P.W."/>
            <person name="Jex A.R."/>
            <person name="Gasser R.B."/>
        </authorList>
    </citation>
    <scope>NUCLEOTIDE SEQUENCE [LARGE SCALE GENOMIC DNA]</scope>
    <source>
        <strain evidence="5">PN_DK_2014</strain>
    </source>
</reference>
<evidence type="ECO:0000256" key="2">
    <source>
        <dbReference type="SAM" id="Phobius"/>
    </source>
</evidence>
<dbReference type="CDD" id="cd00037">
    <property type="entry name" value="CLECT"/>
    <property type="match status" value="1"/>
</dbReference>
<dbReference type="SUPFAM" id="SSF56436">
    <property type="entry name" value="C-type lectin-like"/>
    <property type="match status" value="1"/>
</dbReference>
<dbReference type="SUPFAM" id="SSF53300">
    <property type="entry name" value="vWA-like"/>
    <property type="match status" value="1"/>
</dbReference>
<keyword evidence="6" id="KW-1185">Reference proteome</keyword>
<keyword evidence="5" id="KW-0430">Lectin</keyword>
<feature type="transmembrane region" description="Helical" evidence="2">
    <location>
        <begin position="12"/>
        <end position="31"/>
    </location>
</feature>
<dbReference type="PROSITE" id="PS50234">
    <property type="entry name" value="VWFA"/>
    <property type="match status" value="1"/>
</dbReference>
<dbReference type="SMART" id="SM00034">
    <property type="entry name" value="CLECT"/>
    <property type="match status" value="1"/>
</dbReference>
<dbReference type="SMART" id="SM00327">
    <property type="entry name" value="VWA"/>
    <property type="match status" value="1"/>
</dbReference>
<dbReference type="Gene3D" id="3.40.50.410">
    <property type="entry name" value="von Willebrand factor, type A domain"/>
    <property type="match status" value="1"/>
</dbReference>
<sequence>MNDPWLRREKTALLAVVSATLPAVTTPWWWWKNMTTATTSWIWWTPTTTSWWRPQSTNLPIKSTTTTPWWWISTTTTPWWWYSTDSTAPATEETTATTTMSTASTSRWPSARTEWPATTTGRWPTTTTRRWPSITTEWPATTTRRGPATTKRRRPSTTTEWGTTTTRGWQTTTTRRWPRTTTEWPTTTSRRWPTTTTEWRTTATRRWPRTTIERSAATSRRWPTTTNKWWSTTTTTSWPEPTGRPPKGFERECPCDPARLYLDVVAVVDSSISMTKDGLIEVAADLATVFQRMTISRGSYHGQYVRVSLITFSGYVNVIGNFDSFGNYESLVEALFKMPYHGDNGLNIERALQAASDVLRKRRNYAKTVILLYTSAYSEGGFTDPLPIANQIKESGTKIITVAFRQQPEGSLVEKLAHLASPSFSSLVSMDPDIIDKIVYKFCQVNCYCKNNWMQYANDLYQPTFFYGECVRAMDIDASWAIASIACKSMAPGAHLVSELTYQKHYFVYEYASKVLPKPLKYSVGLRFDASHGKYFWENANNTKVPYIKMYGWNPGYPNNAKGDCVSVAENHHWVYGGYQNEDCARKAMRYVCQMPTCDTDNFCASLND</sequence>
<comment type="caution">
    <text evidence="5">The sequence shown here is derived from an EMBL/GenBank/DDBJ whole genome shotgun (WGS) entry which is preliminary data.</text>
</comment>
<keyword evidence="2" id="KW-0812">Transmembrane</keyword>
<dbReference type="GO" id="GO:0030246">
    <property type="term" value="F:carbohydrate binding"/>
    <property type="evidence" value="ECO:0007669"/>
    <property type="project" value="UniProtKB-KW"/>
</dbReference>
<organism evidence="5 6">
    <name type="scientific">Toxocara canis</name>
    <name type="common">Canine roundworm</name>
    <dbReference type="NCBI Taxonomy" id="6265"/>
    <lineage>
        <taxon>Eukaryota</taxon>
        <taxon>Metazoa</taxon>
        <taxon>Ecdysozoa</taxon>
        <taxon>Nematoda</taxon>
        <taxon>Chromadorea</taxon>
        <taxon>Rhabditida</taxon>
        <taxon>Spirurina</taxon>
        <taxon>Ascaridomorpha</taxon>
        <taxon>Ascaridoidea</taxon>
        <taxon>Toxocaridae</taxon>
        <taxon>Toxocara</taxon>
    </lineage>
</organism>
<dbReference type="InterPro" id="IPR002035">
    <property type="entry name" value="VWF_A"/>
</dbReference>
<dbReference type="InterPro" id="IPR036465">
    <property type="entry name" value="vWFA_dom_sf"/>
</dbReference>
<dbReference type="PROSITE" id="PS50041">
    <property type="entry name" value="C_TYPE_LECTIN_2"/>
    <property type="match status" value="1"/>
</dbReference>
<feature type="domain" description="VWFA" evidence="4">
    <location>
        <begin position="263"/>
        <end position="442"/>
    </location>
</feature>
<dbReference type="OrthoDB" id="5787264at2759"/>
<dbReference type="Gene3D" id="3.10.100.10">
    <property type="entry name" value="Mannose-Binding Protein A, subunit A"/>
    <property type="match status" value="1"/>
</dbReference>